<feature type="region of interest" description="Disordered" evidence="1">
    <location>
        <begin position="116"/>
        <end position="144"/>
    </location>
</feature>
<gene>
    <name evidence="3" type="ORF">BINO364_LOCUS9416</name>
</gene>
<organism evidence="3 4">
    <name type="scientific">Brenthis ino</name>
    <name type="common">lesser marbled fritillary</name>
    <dbReference type="NCBI Taxonomy" id="405034"/>
    <lineage>
        <taxon>Eukaryota</taxon>
        <taxon>Metazoa</taxon>
        <taxon>Ecdysozoa</taxon>
        <taxon>Arthropoda</taxon>
        <taxon>Hexapoda</taxon>
        <taxon>Insecta</taxon>
        <taxon>Pterygota</taxon>
        <taxon>Neoptera</taxon>
        <taxon>Endopterygota</taxon>
        <taxon>Lepidoptera</taxon>
        <taxon>Glossata</taxon>
        <taxon>Ditrysia</taxon>
        <taxon>Papilionoidea</taxon>
        <taxon>Nymphalidae</taxon>
        <taxon>Heliconiinae</taxon>
        <taxon>Argynnini</taxon>
        <taxon>Brenthis</taxon>
    </lineage>
</organism>
<proteinExistence type="predicted"/>
<evidence type="ECO:0000313" key="3">
    <source>
        <dbReference type="EMBL" id="CAH0723605.1"/>
    </source>
</evidence>
<evidence type="ECO:0000256" key="1">
    <source>
        <dbReference type="SAM" id="MobiDB-lite"/>
    </source>
</evidence>
<sequence>MGSLGASVFFLVMLVQFQLIVSKPFFTELFCDLFCDDDDVTSTSTTTSASTEDDYFGFGDWCSCAPTTRRPNARGNQGNLPAAINMILPPSNGMNLSMVNNNGLWTFDLNAVPNGLGNNPGNGPTTSAPTTAAGSTPAATTAAG</sequence>
<dbReference type="OrthoDB" id="7478302at2759"/>
<keyword evidence="2" id="KW-0732">Signal</keyword>
<reference evidence="3" key="1">
    <citation type="submission" date="2021-12" db="EMBL/GenBank/DDBJ databases">
        <authorList>
            <person name="Martin H S."/>
        </authorList>
    </citation>
    <scope>NUCLEOTIDE SEQUENCE</scope>
</reference>
<feature type="signal peptide" evidence="2">
    <location>
        <begin position="1"/>
        <end position="22"/>
    </location>
</feature>
<dbReference type="EMBL" id="OV170224">
    <property type="protein sequence ID" value="CAH0723605.1"/>
    <property type="molecule type" value="Genomic_DNA"/>
</dbReference>
<dbReference type="Proteomes" id="UP000838878">
    <property type="component" value="Chromosome 4"/>
</dbReference>
<keyword evidence="4" id="KW-1185">Reference proteome</keyword>
<protein>
    <submittedName>
        <fullName evidence="3">Uncharacterized protein</fullName>
    </submittedName>
</protein>
<name>A0A8J9VBV7_9NEOP</name>
<evidence type="ECO:0000313" key="4">
    <source>
        <dbReference type="Proteomes" id="UP000838878"/>
    </source>
</evidence>
<dbReference type="AlphaFoldDB" id="A0A8J9VBV7"/>
<feature type="non-terminal residue" evidence="3">
    <location>
        <position position="144"/>
    </location>
</feature>
<accession>A0A8J9VBV7</accession>
<feature type="chain" id="PRO_5035450151" evidence="2">
    <location>
        <begin position="23"/>
        <end position="144"/>
    </location>
</feature>
<evidence type="ECO:0000256" key="2">
    <source>
        <dbReference type="SAM" id="SignalP"/>
    </source>
</evidence>